<dbReference type="AlphaFoldDB" id="A0A8J2BL88"/>
<dbReference type="InterPro" id="IPR010182">
    <property type="entry name" value="ArgE/DapE"/>
</dbReference>
<evidence type="ECO:0000259" key="8">
    <source>
        <dbReference type="Pfam" id="PF07687"/>
    </source>
</evidence>
<dbReference type="Gene3D" id="3.30.70.360">
    <property type="match status" value="1"/>
</dbReference>
<dbReference type="RefSeq" id="WP_174582534.1">
    <property type="nucleotide sequence ID" value="NZ_CAJNOB010000067.1"/>
</dbReference>
<evidence type="ECO:0000256" key="6">
    <source>
        <dbReference type="ARBA" id="ARBA00022833"/>
    </source>
</evidence>
<dbReference type="Pfam" id="PF01546">
    <property type="entry name" value="Peptidase_M20"/>
    <property type="match status" value="1"/>
</dbReference>
<dbReference type="Gene3D" id="3.40.630.10">
    <property type="entry name" value="Zn peptidases"/>
    <property type="match status" value="2"/>
</dbReference>
<reference evidence="9" key="1">
    <citation type="submission" date="2021-02" db="EMBL/GenBank/DDBJ databases">
        <authorList>
            <person name="Cremers G."/>
            <person name="Picone N."/>
        </authorList>
    </citation>
    <scope>NUCLEOTIDE SEQUENCE</scope>
    <source>
        <strain evidence="9">PQ17</strain>
    </source>
</reference>
<comment type="caution">
    <text evidence="9">The sequence shown here is derived from an EMBL/GenBank/DDBJ whole genome shotgun (WGS) entry which is preliminary data.</text>
</comment>
<dbReference type="InterPro" id="IPR011650">
    <property type="entry name" value="Peptidase_M20_dimer"/>
</dbReference>
<dbReference type="EC" id="3.5.1.16" evidence="9"/>
<evidence type="ECO:0000256" key="5">
    <source>
        <dbReference type="ARBA" id="ARBA00022801"/>
    </source>
</evidence>
<protein>
    <submittedName>
        <fullName evidence="9">Acetylornithine deacetylase</fullName>
        <ecNumber evidence="9">3.5.1.16</ecNumber>
    </submittedName>
</protein>
<sequence length="403" mass="43907">MPPISTRSGTNSKKERRFRATGRVLSPSEILQRLIAIPSVNPDCDPGEQAAGEGKLASYLAEFLKRLGAKVSLQEVLPGRPNVIAVWEAASDAPHLVFAPHTDTVGVKGMTIDPFRPVRKNGRIYGRGAADTKGPMAAVLWALQMWSNQKGKIRDRLRVSFVGLMGEEAGNEGAIALVQGGFQARLVVVCEPTDLQVVYAHKGALWFKLRAIGKACHGSTPERGVNAIEHMAFLLPQFKKDLLQALSQRASPLGAATLNFGIIQGGRAINIVPDCCEVSCDLRFPASWKAQEIWQLVRRYINQSSFRAKAELIRKAPGLATRADDLWIRMLAKAGRGLTTAPWFCDAAIFGEKKIPSVAFGPGSIAQAHTAEEFILERQLQSGARAYWSFLQSVAQLSGQDVE</sequence>
<evidence type="ECO:0000313" key="9">
    <source>
        <dbReference type="EMBL" id="CAF0704549.1"/>
    </source>
</evidence>
<evidence type="ECO:0000256" key="7">
    <source>
        <dbReference type="ARBA" id="ARBA00023285"/>
    </source>
</evidence>
<dbReference type="NCBIfam" id="TIGR01910">
    <property type="entry name" value="DapE-ArgE"/>
    <property type="match status" value="1"/>
</dbReference>
<dbReference type="Proteomes" id="UP000663859">
    <property type="component" value="Unassembled WGS sequence"/>
</dbReference>
<evidence type="ECO:0000256" key="3">
    <source>
        <dbReference type="ARBA" id="ARBA00006247"/>
    </source>
</evidence>
<keyword evidence="5 9" id="KW-0378">Hydrolase</keyword>
<accession>A0A8J2BL88</accession>
<dbReference type="SUPFAM" id="SSF55031">
    <property type="entry name" value="Bacterial exopeptidase dimerisation domain"/>
    <property type="match status" value="1"/>
</dbReference>
<dbReference type="InterPro" id="IPR002933">
    <property type="entry name" value="Peptidase_M20"/>
</dbReference>
<name>A0A8J2BL88_9BACT</name>
<dbReference type="GO" id="GO:0008777">
    <property type="term" value="F:acetylornithine deacetylase activity"/>
    <property type="evidence" value="ECO:0007669"/>
    <property type="project" value="UniProtKB-EC"/>
</dbReference>
<dbReference type="EMBL" id="CAJNOB010000067">
    <property type="protein sequence ID" value="CAF0704549.1"/>
    <property type="molecule type" value="Genomic_DNA"/>
</dbReference>
<organism evidence="9 10">
    <name type="scientific">Candidatus Methylacidithermus pantelleriae</name>
    <dbReference type="NCBI Taxonomy" id="2744239"/>
    <lineage>
        <taxon>Bacteria</taxon>
        <taxon>Pseudomonadati</taxon>
        <taxon>Verrucomicrobiota</taxon>
        <taxon>Methylacidiphilae</taxon>
        <taxon>Methylacidiphilales</taxon>
        <taxon>Methylacidiphilaceae</taxon>
        <taxon>Candidatus Methylacidithermus</taxon>
    </lineage>
</organism>
<evidence type="ECO:0000313" key="10">
    <source>
        <dbReference type="Proteomes" id="UP000663859"/>
    </source>
</evidence>
<dbReference type="GO" id="GO:0046872">
    <property type="term" value="F:metal ion binding"/>
    <property type="evidence" value="ECO:0007669"/>
    <property type="project" value="UniProtKB-KW"/>
</dbReference>
<keyword evidence="4" id="KW-0479">Metal-binding</keyword>
<keyword evidence="7" id="KW-0170">Cobalt</keyword>
<dbReference type="CDD" id="cd08659">
    <property type="entry name" value="M20_ArgE_DapE-like"/>
    <property type="match status" value="1"/>
</dbReference>
<dbReference type="SUPFAM" id="SSF53187">
    <property type="entry name" value="Zn-dependent exopeptidases"/>
    <property type="match status" value="1"/>
</dbReference>
<evidence type="ECO:0000256" key="1">
    <source>
        <dbReference type="ARBA" id="ARBA00001941"/>
    </source>
</evidence>
<dbReference type="InterPro" id="IPR036264">
    <property type="entry name" value="Bact_exopeptidase_dim_dom"/>
</dbReference>
<dbReference type="InterPro" id="IPR050072">
    <property type="entry name" value="Peptidase_M20A"/>
</dbReference>
<comment type="cofactor">
    <cofactor evidence="1">
        <name>Co(2+)</name>
        <dbReference type="ChEBI" id="CHEBI:48828"/>
    </cofactor>
</comment>
<comment type="similarity">
    <text evidence="3">Belongs to the peptidase M20A family.</text>
</comment>
<dbReference type="PANTHER" id="PTHR43808">
    <property type="entry name" value="ACETYLORNITHINE DEACETYLASE"/>
    <property type="match status" value="1"/>
</dbReference>
<feature type="domain" description="Peptidase M20 dimerisation" evidence="8">
    <location>
        <begin position="199"/>
        <end position="303"/>
    </location>
</feature>
<proteinExistence type="inferred from homology"/>
<gene>
    <name evidence="9" type="primary">argE</name>
    <name evidence="9" type="ORF">MPNT_70066</name>
</gene>
<keyword evidence="6" id="KW-0862">Zinc</keyword>
<evidence type="ECO:0000256" key="2">
    <source>
        <dbReference type="ARBA" id="ARBA00001947"/>
    </source>
</evidence>
<dbReference type="Pfam" id="PF07687">
    <property type="entry name" value="M20_dimer"/>
    <property type="match status" value="1"/>
</dbReference>
<keyword evidence="10" id="KW-1185">Reference proteome</keyword>
<evidence type="ECO:0000256" key="4">
    <source>
        <dbReference type="ARBA" id="ARBA00022723"/>
    </source>
</evidence>
<comment type="cofactor">
    <cofactor evidence="2">
        <name>Zn(2+)</name>
        <dbReference type="ChEBI" id="CHEBI:29105"/>
    </cofactor>
</comment>